<organism evidence="2">
    <name type="scientific">Oryza sativa subsp. japonica</name>
    <name type="common">Rice</name>
    <dbReference type="NCBI Taxonomy" id="39947"/>
    <lineage>
        <taxon>Eukaryota</taxon>
        <taxon>Viridiplantae</taxon>
        <taxon>Streptophyta</taxon>
        <taxon>Embryophyta</taxon>
        <taxon>Tracheophyta</taxon>
        <taxon>Spermatophyta</taxon>
        <taxon>Magnoliopsida</taxon>
        <taxon>Liliopsida</taxon>
        <taxon>Poales</taxon>
        <taxon>Poaceae</taxon>
        <taxon>BOP clade</taxon>
        <taxon>Oryzoideae</taxon>
        <taxon>Oryzeae</taxon>
        <taxon>Oryzinae</taxon>
        <taxon>Oryza</taxon>
        <taxon>Oryza sativa</taxon>
    </lineage>
</organism>
<dbReference type="AlphaFoldDB" id="Q2R3I9"/>
<feature type="region of interest" description="Disordered" evidence="1">
    <location>
        <begin position="1"/>
        <end position="54"/>
    </location>
</feature>
<proteinExistence type="predicted"/>
<reference evidence="2" key="2">
    <citation type="submission" date="2005-04" db="EMBL/GenBank/DDBJ databases">
        <authorList>
            <person name="Buell C.R."/>
            <person name="Wing R.A."/>
            <person name="McCombie W.A."/>
            <person name="Ouyang S."/>
        </authorList>
    </citation>
    <scope>NUCLEOTIDE SEQUENCE</scope>
</reference>
<reference evidence="2" key="1">
    <citation type="journal article" date="2005" name="BMC Biol.">
        <title>The sequence of rice chromosomes 11 and 12, rich in disease resistance genes and recent gene duplications.</title>
        <authorList>
            <consortium name="The rice chromosomes 11 and 12 sequencing consortia"/>
        </authorList>
    </citation>
    <scope>NUCLEOTIDE SEQUENCE [LARGE SCALE GENOMIC DNA]</scope>
</reference>
<dbReference type="EMBL" id="DP000010">
    <property type="protein sequence ID" value="ABA93946.1"/>
    <property type="molecule type" value="Genomic_DNA"/>
</dbReference>
<feature type="compositionally biased region" description="Basic and acidic residues" evidence="1">
    <location>
        <begin position="1"/>
        <end position="12"/>
    </location>
</feature>
<reference evidence="2" key="3">
    <citation type="submission" date="2006-01" db="EMBL/GenBank/DDBJ databases">
        <authorList>
            <person name="Buell R."/>
        </authorList>
    </citation>
    <scope>NUCLEOTIDE SEQUENCE</scope>
</reference>
<name>Q2R3I9_ORYSJ</name>
<accession>Q2R3I9</accession>
<sequence length="112" mass="12591">MAAMRRTERASGRIDGGGDAGATEDGEGKAASMREQGGGWRKASKEHFSTKSHSKPMRFGWKRVWVGSLGMDKGSTVARRWRHNSRGRRVQGVGVRGRRWREGQRRCKAVFF</sequence>
<evidence type="ECO:0000256" key="1">
    <source>
        <dbReference type="SAM" id="MobiDB-lite"/>
    </source>
</evidence>
<gene>
    <name evidence="2" type="ordered locus">LOC_Os11g31780</name>
</gene>
<evidence type="ECO:0000313" key="2">
    <source>
        <dbReference type="EMBL" id="ABA93946.1"/>
    </source>
</evidence>
<protein>
    <submittedName>
        <fullName evidence="2">Uncharacterized protein</fullName>
    </submittedName>
</protein>